<dbReference type="AlphaFoldDB" id="A0A4Q1VEM7"/>
<dbReference type="NCBIfam" id="NF041359">
    <property type="entry name" value="GntG_guanitoxin"/>
    <property type="match status" value="1"/>
</dbReference>
<dbReference type="GO" id="GO:0006545">
    <property type="term" value="P:glycine biosynthetic process"/>
    <property type="evidence" value="ECO:0007669"/>
    <property type="project" value="TreeGrafter"/>
</dbReference>
<feature type="domain" description="Aromatic amino acid beta-eliminating lyase/threonine aldolase" evidence="8">
    <location>
        <begin position="18"/>
        <end position="297"/>
    </location>
</feature>
<dbReference type="Pfam" id="PF01212">
    <property type="entry name" value="Beta_elim_lyase"/>
    <property type="match status" value="1"/>
</dbReference>
<feature type="region of interest" description="Disordered" evidence="7">
    <location>
        <begin position="1"/>
        <end position="21"/>
    </location>
</feature>
<organism evidence="9 10">
    <name type="scientific">Bradyrhizobium betae</name>
    <dbReference type="NCBI Taxonomy" id="244734"/>
    <lineage>
        <taxon>Bacteria</taxon>
        <taxon>Pseudomonadati</taxon>
        <taxon>Pseudomonadota</taxon>
        <taxon>Alphaproteobacteria</taxon>
        <taxon>Hyphomicrobiales</taxon>
        <taxon>Nitrobacteraceae</taxon>
        <taxon>Bradyrhizobium</taxon>
    </lineage>
</organism>
<dbReference type="SUPFAM" id="SSF53383">
    <property type="entry name" value="PLP-dependent transferases"/>
    <property type="match status" value="1"/>
</dbReference>
<keyword evidence="10" id="KW-1185">Reference proteome</keyword>
<dbReference type="PANTHER" id="PTHR48097:SF9">
    <property type="entry name" value="L-THREONINE ALDOLASE"/>
    <property type="match status" value="1"/>
</dbReference>
<keyword evidence="5" id="KW-0456">Lyase</keyword>
<dbReference type="Gene3D" id="3.90.1150.10">
    <property type="entry name" value="Aspartate Aminotransferase, domain 1"/>
    <property type="match status" value="1"/>
</dbReference>
<comment type="cofactor">
    <cofactor evidence="1">
        <name>pyridoxal 5'-phosphate</name>
        <dbReference type="ChEBI" id="CHEBI:597326"/>
    </cofactor>
</comment>
<dbReference type="GO" id="GO:0008732">
    <property type="term" value="F:L-allo-threonine aldolase activity"/>
    <property type="evidence" value="ECO:0007669"/>
    <property type="project" value="TreeGrafter"/>
</dbReference>
<evidence type="ECO:0000256" key="1">
    <source>
        <dbReference type="ARBA" id="ARBA00001933"/>
    </source>
</evidence>
<evidence type="ECO:0000256" key="4">
    <source>
        <dbReference type="ARBA" id="ARBA00022898"/>
    </source>
</evidence>
<reference evidence="9 10" key="1">
    <citation type="submission" date="2017-03" db="EMBL/GenBank/DDBJ databases">
        <authorList>
            <person name="Safronova V.I."/>
            <person name="Sazanova A.L."/>
            <person name="Chirak E.R."/>
        </authorList>
    </citation>
    <scope>NUCLEOTIDE SEQUENCE [LARGE SCALE GENOMIC DNA]</scope>
    <source>
        <strain evidence="9 10">Opo-243</strain>
    </source>
</reference>
<comment type="similarity">
    <text evidence="2">Belongs to the threonine aldolase family.</text>
</comment>
<feature type="modified residue" description="N6-(pyridoxal phosphate)lysine" evidence="6">
    <location>
        <position position="212"/>
    </location>
</feature>
<accession>A0A4Q1VEM7</accession>
<evidence type="ECO:0000256" key="6">
    <source>
        <dbReference type="PIRSR" id="PIRSR017617-1"/>
    </source>
</evidence>
<evidence type="ECO:0000256" key="7">
    <source>
        <dbReference type="SAM" id="MobiDB-lite"/>
    </source>
</evidence>
<dbReference type="InterPro" id="IPR015422">
    <property type="entry name" value="PyrdxlP-dep_Trfase_small"/>
</dbReference>
<keyword evidence="4" id="KW-0663">Pyridoxal phosphate</keyword>
<dbReference type="Proteomes" id="UP000290819">
    <property type="component" value="Unassembled WGS sequence"/>
</dbReference>
<dbReference type="InterPro" id="IPR001597">
    <property type="entry name" value="ArAA_b-elim_lyase/Thr_aldolase"/>
</dbReference>
<comment type="subunit">
    <text evidence="3">Homotetramer.</text>
</comment>
<dbReference type="InterPro" id="IPR015424">
    <property type="entry name" value="PyrdxlP-dep_Trfase"/>
</dbReference>
<dbReference type="PANTHER" id="PTHR48097">
    <property type="entry name" value="L-THREONINE ALDOLASE-RELATED"/>
    <property type="match status" value="1"/>
</dbReference>
<evidence type="ECO:0000313" key="9">
    <source>
        <dbReference type="EMBL" id="RXT50631.1"/>
    </source>
</evidence>
<dbReference type="GO" id="GO:0006567">
    <property type="term" value="P:L-threonine catabolic process"/>
    <property type="evidence" value="ECO:0007669"/>
    <property type="project" value="TreeGrafter"/>
</dbReference>
<dbReference type="EMBL" id="MZXW01000013">
    <property type="protein sequence ID" value="RXT50631.1"/>
    <property type="molecule type" value="Genomic_DNA"/>
</dbReference>
<dbReference type="OrthoDB" id="9774495at2"/>
<sequence>MAHQPETSPVGAELPPVDLRSDTVTKPTEAMYARMASAPIGDDGLDGDPTARELEQVGAAALGKEAGLFVPSCTMANLLATLAQSERSEQVVLESAAHMYVSERGAATFTGLFYLAVAGTAGAMDLNVLEDALQGEGLKLRTALVAMETSHNNASGAVLPLEHMQAVHAMASSRGVPVHLDGARIFNAATALGVAPDQVAKHCDTVALCLSKGLSAPAGAVLAGPREVIDRSRRFRRMLGGSQRQIGVLAAAGLEAVEVMGKRLAEDHRRARALSDALNKMHPKLSATIPQTNILQVDVSRSGRDSAAWSVALETAGVKARPWGRQRLRCVTHRHIDDADIERAVMAFRAVASGLVESIR</sequence>
<evidence type="ECO:0000256" key="3">
    <source>
        <dbReference type="ARBA" id="ARBA00011881"/>
    </source>
</evidence>
<dbReference type="Gene3D" id="3.40.640.10">
    <property type="entry name" value="Type I PLP-dependent aspartate aminotransferase-like (Major domain)"/>
    <property type="match status" value="1"/>
</dbReference>
<protein>
    <submittedName>
        <fullName evidence="9">Threonine aldolase</fullName>
    </submittedName>
</protein>
<evidence type="ECO:0000259" key="8">
    <source>
        <dbReference type="Pfam" id="PF01212"/>
    </source>
</evidence>
<dbReference type="InterPro" id="IPR023603">
    <property type="entry name" value="Low_specificity_L-TA-like"/>
</dbReference>
<comment type="caution">
    <text evidence="9">The sequence shown here is derived from an EMBL/GenBank/DDBJ whole genome shotgun (WGS) entry which is preliminary data.</text>
</comment>
<evidence type="ECO:0000256" key="5">
    <source>
        <dbReference type="ARBA" id="ARBA00023239"/>
    </source>
</evidence>
<dbReference type="GO" id="GO:0005829">
    <property type="term" value="C:cytosol"/>
    <property type="evidence" value="ECO:0007669"/>
    <property type="project" value="TreeGrafter"/>
</dbReference>
<evidence type="ECO:0000256" key="2">
    <source>
        <dbReference type="ARBA" id="ARBA00006966"/>
    </source>
</evidence>
<dbReference type="FunFam" id="3.40.640.10:FF:000030">
    <property type="entry name" value="Low-specificity L-threonine aldolase"/>
    <property type="match status" value="1"/>
</dbReference>
<name>A0A4Q1VEM7_9BRAD</name>
<gene>
    <name evidence="9" type="ORF">B5V03_06490</name>
</gene>
<evidence type="ECO:0000313" key="10">
    <source>
        <dbReference type="Proteomes" id="UP000290819"/>
    </source>
</evidence>
<dbReference type="InterPro" id="IPR015421">
    <property type="entry name" value="PyrdxlP-dep_Trfase_major"/>
</dbReference>
<dbReference type="PIRSF" id="PIRSF017617">
    <property type="entry name" value="Thr_aldolase"/>
    <property type="match status" value="1"/>
</dbReference>
<proteinExistence type="inferred from homology"/>